<evidence type="ECO:0000313" key="3">
    <source>
        <dbReference type="Proteomes" id="UP000004030"/>
    </source>
</evidence>
<dbReference type="PROSITE" id="PS00061">
    <property type="entry name" value="ADH_SHORT"/>
    <property type="match status" value="1"/>
</dbReference>
<proteinExistence type="inferred from homology"/>
<name>G6ED73_9SPHN</name>
<dbReference type="SUPFAM" id="SSF51735">
    <property type="entry name" value="NAD(P)-binding Rossmann-fold domains"/>
    <property type="match status" value="1"/>
</dbReference>
<dbReference type="PRINTS" id="PR00080">
    <property type="entry name" value="SDRFAMILY"/>
</dbReference>
<organism evidence="2 3">
    <name type="scientific">Novosphingobium pentaromativorans US6-1</name>
    <dbReference type="NCBI Taxonomy" id="1088721"/>
    <lineage>
        <taxon>Bacteria</taxon>
        <taxon>Pseudomonadati</taxon>
        <taxon>Pseudomonadota</taxon>
        <taxon>Alphaproteobacteria</taxon>
        <taxon>Sphingomonadales</taxon>
        <taxon>Sphingomonadaceae</taxon>
        <taxon>Novosphingobium</taxon>
    </lineage>
</organism>
<dbReference type="AlphaFoldDB" id="G6ED73"/>
<dbReference type="PANTHER" id="PTHR42760">
    <property type="entry name" value="SHORT-CHAIN DEHYDROGENASES/REDUCTASES FAMILY MEMBER"/>
    <property type="match status" value="1"/>
</dbReference>
<dbReference type="CDD" id="cd05233">
    <property type="entry name" value="SDR_c"/>
    <property type="match status" value="1"/>
</dbReference>
<sequence>MSSLSLEGKVALVTGASSGLGAHFARVLADAGAEVILAARRIDALEKLAAEIGKGARPLALDVTDRTAVESLLGSLPRLDILVNNAGITKPAPALDLTEADWDSVLDINLKAVFHVAQVCARVMKDAGGGSIVNIASILGLRQAGALLPYNVSKAGVIQLTKTLALEWARYGIRVNALAPGYFATEINAGFWETDAGQAMMKRIPQRRLGELPDLDGPLLLLASDASRYMTGSVIEVDGGHLVSTL</sequence>
<protein>
    <submittedName>
        <fullName evidence="2">Oxidoreductase, short chain dehydrogenase/reductase family protein</fullName>
    </submittedName>
</protein>
<dbReference type="RefSeq" id="WP_007013209.1">
    <property type="nucleotide sequence ID" value="NZ_AGFM01000031.1"/>
</dbReference>
<evidence type="ECO:0000256" key="1">
    <source>
        <dbReference type="ARBA" id="ARBA00006484"/>
    </source>
</evidence>
<dbReference type="GO" id="GO:0016616">
    <property type="term" value="F:oxidoreductase activity, acting on the CH-OH group of donors, NAD or NADP as acceptor"/>
    <property type="evidence" value="ECO:0007669"/>
    <property type="project" value="TreeGrafter"/>
</dbReference>
<dbReference type="Pfam" id="PF13561">
    <property type="entry name" value="adh_short_C2"/>
    <property type="match status" value="1"/>
</dbReference>
<dbReference type="OrthoDB" id="9796652at2"/>
<dbReference type="Proteomes" id="UP000004030">
    <property type="component" value="Unassembled WGS sequence"/>
</dbReference>
<dbReference type="FunFam" id="3.40.50.720:FF:000084">
    <property type="entry name" value="Short-chain dehydrogenase reductase"/>
    <property type="match status" value="1"/>
</dbReference>
<dbReference type="PANTHER" id="PTHR42760:SF135">
    <property type="entry name" value="BLL7886 PROTEIN"/>
    <property type="match status" value="1"/>
</dbReference>
<gene>
    <name evidence="2" type="ORF">NSU_2294</name>
</gene>
<dbReference type="GO" id="GO:0030497">
    <property type="term" value="P:fatty acid elongation"/>
    <property type="evidence" value="ECO:0007669"/>
    <property type="project" value="TreeGrafter"/>
</dbReference>
<dbReference type="KEGG" id="npn:JI59_08625"/>
<dbReference type="EMBL" id="AGFM01000031">
    <property type="protein sequence ID" value="EHJ60785.1"/>
    <property type="molecule type" value="Genomic_DNA"/>
</dbReference>
<dbReference type="eggNOG" id="COG1028">
    <property type="taxonomic scope" value="Bacteria"/>
</dbReference>
<dbReference type="PATRIC" id="fig|1088721.3.peg.2272"/>
<reference evidence="2 3" key="1">
    <citation type="journal article" date="2012" name="J. Bacteriol.">
        <title>Genome sequence of benzo(a)pyrene-degrading bacterium Novosphingobium pentaromativorans US6-1.</title>
        <authorList>
            <person name="Luo Y.R."/>
            <person name="Kang S.G."/>
            <person name="Kim S.J."/>
            <person name="Kim M.R."/>
            <person name="Li N."/>
            <person name="Lee J.H."/>
            <person name="Kwon K.K."/>
        </authorList>
    </citation>
    <scope>NUCLEOTIDE SEQUENCE [LARGE SCALE GENOMIC DNA]</scope>
    <source>
        <strain evidence="2 3">US6-1</strain>
    </source>
</reference>
<dbReference type="NCBIfam" id="NF005559">
    <property type="entry name" value="PRK07231.1"/>
    <property type="match status" value="1"/>
</dbReference>
<evidence type="ECO:0000313" key="2">
    <source>
        <dbReference type="EMBL" id="EHJ60785.1"/>
    </source>
</evidence>
<keyword evidence="3" id="KW-1185">Reference proteome</keyword>
<dbReference type="InterPro" id="IPR036291">
    <property type="entry name" value="NAD(P)-bd_dom_sf"/>
</dbReference>
<comment type="caution">
    <text evidence="2">The sequence shown here is derived from an EMBL/GenBank/DDBJ whole genome shotgun (WGS) entry which is preliminary data.</text>
</comment>
<dbReference type="STRING" id="1088721.JI59_08625"/>
<dbReference type="InterPro" id="IPR020904">
    <property type="entry name" value="Sc_DH/Rdtase_CS"/>
</dbReference>
<dbReference type="Gene3D" id="3.40.50.720">
    <property type="entry name" value="NAD(P)-binding Rossmann-like Domain"/>
    <property type="match status" value="1"/>
</dbReference>
<dbReference type="InterPro" id="IPR002347">
    <property type="entry name" value="SDR_fam"/>
</dbReference>
<comment type="similarity">
    <text evidence="1">Belongs to the short-chain dehydrogenases/reductases (SDR) family.</text>
</comment>
<accession>G6ED73</accession>
<dbReference type="PRINTS" id="PR00081">
    <property type="entry name" value="GDHRDH"/>
</dbReference>